<evidence type="ECO:0000256" key="4">
    <source>
        <dbReference type="ARBA" id="ARBA00022827"/>
    </source>
</evidence>
<dbReference type="PIRSF" id="PIRSF000137">
    <property type="entry name" value="Alcohol_oxidase"/>
    <property type="match status" value="1"/>
</dbReference>
<keyword evidence="7" id="KW-1185">Reference proteome</keyword>
<evidence type="ECO:0000313" key="6">
    <source>
        <dbReference type="EMBL" id="UTR79424.1"/>
    </source>
</evidence>
<dbReference type="InterPro" id="IPR012132">
    <property type="entry name" value="GMC_OxRdtase"/>
</dbReference>
<dbReference type="Pfam" id="PF05199">
    <property type="entry name" value="GMC_oxred_C"/>
    <property type="match status" value="1"/>
</dbReference>
<evidence type="ECO:0000259" key="5">
    <source>
        <dbReference type="PROSITE" id="PS00624"/>
    </source>
</evidence>
<dbReference type="Pfam" id="PF00732">
    <property type="entry name" value="GMC_oxred_N"/>
    <property type="match status" value="1"/>
</dbReference>
<dbReference type="Proteomes" id="UP001058236">
    <property type="component" value="Chromosome"/>
</dbReference>
<organism evidence="6 7">
    <name type="scientific">Streptomyces cavourensis</name>
    <dbReference type="NCBI Taxonomy" id="67258"/>
    <lineage>
        <taxon>Bacteria</taxon>
        <taxon>Bacillati</taxon>
        <taxon>Actinomycetota</taxon>
        <taxon>Actinomycetes</taxon>
        <taxon>Kitasatosporales</taxon>
        <taxon>Streptomycetaceae</taxon>
        <taxon>Streptomyces</taxon>
    </lineage>
</organism>
<name>A0ABY5F6Y3_9ACTN</name>
<dbReference type="Gene3D" id="3.50.50.60">
    <property type="entry name" value="FAD/NAD(P)-binding domain"/>
    <property type="match status" value="1"/>
</dbReference>
<dbReference type="PANTHER" id="PTHR11552:SF147">
    <property type="entry name" value="CHOLINE DEHYDROGENASE, MITOCHONDRIAL"/>
    <property type="match status" value="1"/>
</dbReference>
<protein>
    <submittedName>
        <fullName evidence="6">GMC family oxidoreductase N-terminal domain-containing protein</fullName>
    </submittedName>
</protein>
<evidence type="ECO:0000256" key="2">
    <source>
        <dbReference type="ARBA" id="ARBA00010790"/>
    </source>
</evidence>
<dbReference type="PANTHER" id="PTHR11552">
    <property type="entry name" value="GLUCOSE-METHANOL-CHOLINE GMC OXIDOREDUCTASE"/>
    <property type="match status" value="1"/>
</dbReference>
<evidence type="ECO:0000313" key="7">
    <source>
        <dbReference type="Proteomes" id="UP001058236"/>
    </source>
</evidence>
<feature type="domain" description="Glucose-methanol-choline oxidoreductase N-terminal" evidence="5">
    <location>
        <begin position="271"/>
        <end position="285"/>
    </location>
</feature>
<evidence type="ECO:0000256" key="3">
    <source>
        <dbReference type="ARBA" id="ARBA00022630"/>
    </source>
</evidence>
<dbReference type="Gene3D" id="3.30.560.10">
    <property type="entry name" value="Glucose Oxidase, domain 3"/>
    <property type="match status" value="1"/>
</dbReference>
<dbReference type="RefSeq" id="WP_255239100.1">
    <property type="nucleotide sequence ID" value="NZ_CP101397.1"/>
</dbReference>
<dbReference type="EMBL" id="CP101397">
    <property type="protein sequence ID" value="UTR79424.1"/>
    <property type="molecule type" value="Genomic_DNA"/>
</dbReference>
<dbReference type="InterPro" id="IPR000172">
    <property type="entry name" value="GMC_OxRdtase_N"/>
</dbReference>
<comment type="cofactor">
    <cofactor evidence="1">
        <name>FAD</name>
        <dbReference type="ChEBI" id="CHEBI:57692"/>
    </cofactor>
</comment>
<keyword evidence="3" id="KW-0285">Flavoprotein</keyword>
<keyword evidence="4" id="KW-0274">FAD</keyword>
<dbReference type="PROSITE" id="PS00624">
    <property type="entry name" value="GMC_OXRED_2"/>
    <property type="match status" value="1"/>
</dbReference>
<dbReference type="InterPro" id="IPR007867">
    <property type="entry name" value="GMC_OxRtase_C"/>
</dbReference>
<gene>
    <name evidence="6" type="ORF">NLU04_13630</name>
</gene>
<reference evidence="6" key="1">
    <citation type="submission" date="2022-07" db="EMBL/GenBank/DDBJ databases">
        <title>Genomic of Streptomyces cavourensis F2.</title>
        <authorList>
            <person name="Hu S."/>
            <person name="Liang W."/>
        </authorList>
    </citation>
    <scope>NUCLEOTIDE SEQUENCE</scope>
    <source>
        <strain evidence="6">F2</strain>
    </source>
</reference>
<dbReference type="SUPFAM" id="SSF51905">
    <property type="entry name" value="FAD/NAD(P)-binding domain"/>
    <property type="match status" value="1"/>
</dbReference>
<proteinExistence type="inferred from homology"/>
<dbReference type="InterPro" id="IPR036188">
    <property type="entry name" value="FAD/NAD-bd_sf"/>
</dbReference>
<accession>A0ABY5F6Y3</accession>
<comment type="similarity">
    <text evidence="2">Belongs to the GMC oxidoreductase family.</text>
</comment>
<sequence>MSSSTSYDYIVVGAGSAGCVLAARLSEDPTVRVALVESGGPDRKPEIRIPAAFPKLFKTPYDWDLHPVPQPGLGGRELYWPRGHGLGGSSSINAMMWVRGHRDDYDAWARSAGEEWSHDAFVRYFRRAETWTGPTAADQSPTVGAGSAARPAYGHDGPLFISPPRDPSPLSAAFLAACRSDGLPELAELNVPDHSGCSLTPLNQRRGRRWSAADGYLKRAARRPNLDVLTGARVTGLTFDGTRVTGVTTQSTGRRAPGHLTARREVILSAGAIGSPQLLLRSGIGEPEALRAAGIEVRAASPDVGRNLQDHLSFAVTVRCPQPVTLTGADTPANLARYLLTRRGPLTSNVGEAVAFIRSSPEQAAPDLELIFAPAPFINHGLTAPTEHGITLGVILLQPESTGRITLAPDGTGVRIDPGYLTDESDLRRIVAGVRRAERLLASPPLAAHTGAPMGSYPGVVDDAELGRAIRGAAETLYHPVGTCRMGRDEGSVTDPRLRVRGVSGLRVVDASVMPRITRGHTHAPTVALAERAAELIRADARVAAVRQGLSSNCRLPCDARH</sequence>
<evidence type="ECO:0000256" key="1">
    <source>
        <dbReference type="ARBA" id="ARBA00001974"/>
    </source>
</evidence>
<dbReference type="SUPFAM" id="SSF54373">
    <property type="entry name" value="FAD-linked reductases, C-terminal domain"/>
    <property type="match status" value="1"/>
</dbReference>